<gene>
    <name evidence="2" type="ORF">DDE83_002833</name>
</gene>
<feature type="compositionally biased region" description="Polar residues" evidence="1">
    <location>
        <begin position="154"/>
        <end position="184"/>
    </location>
</feature>
<feature type="compositionally biased region" description="Polar residues" evidence="1">
    <location>
        <begin position="400"/>
        <end position="422"/>
    </location>
</feature>
<dbReference type="AlphaFoldDB" id="A0A364N955"/>
<accession>A0A364N955</accession>
<comment type="caution">
    <text evidence="2">The sequence shown here is derived from an EMBL/GenBank/DDBJ whole genome shotgun (WGS) entry which is preliminary data.</text>
</comment>
<feature type="region of interest" description="Disordered" evidence="1">
    <location>
        <begin position="381"/>
        <end position="466"/>
    </location>
</feature>
<dbReference type="EMBL" id="QGDH01000030">
    <property type="protein sequence ID" value="RAR13796.1"/>
    <property type="molecule type" value="Genomic_DNA"/>
</dbReference>
<reference evidence="3" key="1">
    <citation type="submission" date="2018-05" db="EMBL/GenBank/DDBJ databases">
        <title>Draft genome sequence of Stemphylium lycopersici strain CIDEFI 213.</title>
        <authorList>
            <person name="Medina R."/>
            <person name="Franco M.E.E."/>
            <person name="Lucentini C.G."/>
            <person name="Saparrat M.C.N."/>
            <person name="Balatti P.A."/>
        </authorList>
    </citation>
    <scope>NUCLEOTIDE SEQUENCE [LARGE SCALE GENOMIC DNA]</scope>
    <source>
        <strain evidence="3">CIDEFI 213</strain>
    </source>
</reference>
<evidence type="ECO:0000256" key="1">
    <source>
        <dbReference type="SAM" id="MobiDB-lite"/>
    </source>
</evidence>
<feature type="region of interest" description="Disordered" evidence="1">
    <location>
        <begin position="151"/>
        <end position="225"/>
    </location>
</feature>
<keyword evidence="3" id="KW-1185">Reference proteome</keyword>
<feature type="compositionally biased region" description="Low complexity" evidence="1">
    <location>
        <begin position="428"/>
        <end position="437"/>
    </location>
</feature>
<feature type="compositionally biased region" description="Low complexity" evidence="1">
    <location>
        <begin position="447"/>
        <end position="463"/>
    </location>
</feature>
<sequence length="556" mass="62650">MPFYQKHWEELKRDCDIFPAYSDYLYGPDDRLVVTQEPGLHPLVYPAHPPPPVRYTNSTPSRSWLYKATSRRKQSSSAAHTIQPPIYDCSAGGPSPDGGQFTTVGSLYAHGPKYSMGDTLPTHFPQGARAFYEREKASSQSLSHSHEAGYMNSGILQSTPPVSARVTRQQSQVNNPTKHFTTASRRPPQPSDLRSSSTADIDEKPTHPVTFHQPNTSSPSASLSATYPDSINVPGQHLKDHLARPCGHSPHAYLASHQPNPAASPCPAFDIPMLKTDDILGDPRFLLMQPDKLHQLRAYFSEWWNVANNALDQKERARALMNIQDASNKVHNKLRRLEMEAEQPKQQAQQDQAPKEQETPGMMEEQMNLYHLHQADQLQQLQQMQRSQQLYPQPQPAFSAPQTPSPHQTIYQSPEQPTQSPYYSIPRSSHQQSQQYQPHMASGNLLTSQTHSPSPQQTQKSPHINPAQQLQASDHLRANINRHIPKLWYCLQLVKQAPELLSGATMADQQAAHHWLTSFKQSLPPEGHRYMVEIVSWMYRESSVGRDPLVSMGHTS</sequence>
<evidence type="ECO:0000313" key="3">
    <source>
        <dbReference type="Proteomes" id="UP000249619"/>
    </source>
</evidence>
<proteinExistence type="predicted"/>
<evidence type="ECO:0000313" key="2">
    <source>
        <dbReference type="EMBL" id="RAR13796.1"/>
    </source>
</evidence>
<protein>
    <submittedName>
        <fullName evidence="2">Uncharacterized protein</fullName>
    </submittedName>
</protein>
<organism evidence="2 3">
    <name type="scientific">Stemphylium lycopersici</name>
    <name type="common">Tomato gray leaf spot disease fungus</name>
    <name type="synonym">Thyrospora lycopersici</name>
    <dbReference type="NCBI Taxonomy" id="183478"/>
    <lineage>
        <taxon>Eukaryota</taxon>
        <taxon>Fungi</taxon>
        <taxon>Dikarya</taxon>
        <taxon>Ascomycota</taxon>
        <taxon>Pezizomycotina</taxon>
        <taxon>Dothideomycetes</taxon>
        <taxon>Pleosporomycetidae</taxon>
        <taxon>Pleosporales</taxon>
        <taxon>Pleosporineae</taxon>
        <taxon>Pleosporaceae</taxon>
        <taxon>Stemphylium</taxon>
    </lineage>
</organism>
<feature type="compositionally biased region" description="Polar residues" evidence="1">
    <location>
        <begin position="212"/>
        <end position="225"/>
    </location>
</feature>
<name>A0A364N955_STELY</name>
<feature type="region of interest" description="Disordered" evidence="1">
    <location>
        <begin position="340"/>
        <end position="359"/>
    </location>
</feature>
<dbReference type="Proteomes" id="UP000249619">
    <property type="component" value="Unassembled WGS sequence"/>
</dbReference>
<feature type="region of interest" description="Disordered" evidence="1">
    <location>
        <begin position="74"/>
        <end position="94"/>
    </location>
</feature>
<feature type="compositionally biased region" description="Low complexity" evidence="1">
    <location>
        <begin position="381"/>
        <end position="392"/>
    </location>
</feature>